<evidence type="ECO:0000256" key="1">
    <source>
        <dbReference type="SAM" id="SignalP"/>
    </source>
</evidence>
<protein>
    <submittedName>
        <fullName evidence="2">Uncharacterized protein</fullName>
    </submittedName>
</protein>
<keyword evidence="3" id="KW-1185">Reference proteome</keyword>
<reference evidence="2" key="1">
    <citation type="submission" date="2023-02" db="EMBL/GenBank/DDBJ databases">
        <authorList>
            <person name="Palmer J.M."/>
        </authorList>
    </citation>
    <scope>NUCLEOTIDE SEQUENCE</scope>
    <source>
        <strain evidence="2">FW57</strain>
    </source>
</reference>
<feature type="signal peptide" evidence="1">
    <location>
        <begin position="1"/>
        <end position="23"/>
    </location>
</feature>
<organism evidence="2 3">
    <name type="scientific">Staphylotrichum longicolle</name>
    <dbReference type="NCBI Taxonomy" id="669026"/>
    <lineage>
        <taxon>Eukaryota</taxon>
        <taxon>Fungi</taxon>
        <taxon>Dikarya</taxon>
        <taxon>Ascomycota</taxon>
        <taxon>Pezizomycotina</taxon>
        <taxon>Sordariomycetes</taxon>
        <taxon>Sordariomycetidae</taxon>
        <taxon>Sordariales</taxon>
        <taxon>Chaetomiaceae</taxon>
        <taxon>Staphylotrichum</taxon>
    </lineage>
</organism>
<dbReference type="EMBL" id="JAHCVI010000001">
    <property type="protein sequence ID" value="KAG7292848.1"/>
    <property type="molecule type" value="Genomic_DNA"/>
</dbReference>
<proteinExistence type="predicted"/>
<evidence type="ECO:0000313" key="2">
    <source>
        <dbReference type="EMBL" id="KAG7292848.1"/>
    </source>
</evidence>
<feature type="chain" id="PRO_5042126842" evidence="1">
    <location>
        <begin position="24"/>
        <end position="197"/>
    </location>
</feature>
<sequence length="197" mass="21990">MKVLTVFVALSATALAAPSGAQAFDIMALRSASPIHFAPLSASRGLLFLNLPQQGAQCNGENNQATFYLQDSKLFLYSDGDTAQQVYVDRLGTVSSELEGWTIDSEGILLFRNEALQAIRGGSQKRQFELKTWEDLYCLMVMYCAGAYYDEVHFVVLRRSKREPGAFERVGYLGGPQQMQSWEIWARKAKMSTIKIV</sequence>
<name>A0AAD4I565_9PEZI</name>
<keyword evidence="1" id="KW-0732">Signal</keyword>
<dbReference type="Proteomes" id="UP001197093">
    <property type="component" value="Unassembled WGS sequence"/>
</dbReference>
<dbReference type="AlphaFoldDB" id="A0AAD4I565"/>
<accession>A0AAD4I565</accession>
<comment type="caution">
    <text evidence="2">The sequence shown here is derived from an EMBL/GenBank/DDBJ whole genome shotgun (WGS) entry which is preliminary data.</text>
</comment>
<gene>
    <name evidence="2" type="ORF">NEMBOFW57_002893</name>
</gene>
<evidence type="ECO:0000313" key="3">
    <source>
        <dbReference type="Proteomes" id="UP001197093"/>
    </source>
</evidence>